<organism evidence="1 2">
    <name type="scientific">[Clostridium] cellulosi</name>
    <dbReference type="NCBI Taxonomy" id="29343"/>
    <lineage>
        <taxon>Bacteria</taxon>
        <taxon>Bacillati</taxon>
        <taxon>Bacillota</taxon>
        <taxon>Clostridia</taxon>
        <taxon>Eubacteriales</taxon>
        <taxon>Oscillospiraceae</taxon>
        <taxon>Oscillospiraceae incertae sedis</taxon>
    </lineage>
</organism>
<dbReference type="STRING" id="29343.CCDG5_1230"/>
<dbReference type="HOGENOM" id="CLU_3395845_0_0_9"/>
<dbReference type="EMBL" id="LM995447">
    <property type="protein sequence ID" value="CDZ24344.1"/>
    <property type="molecule type" value="Genomic_DNA"/>
</dbReference>
<protein>
    <submittedName>
        <fullName evidence="1">Uncharacterized protein</fullName>
    </submittedName>
</protein>
<reference evidence="2" key="1">
    <citation type="submission" date="2014-07" db="EMBL/GenBank/DDBJ databases">
        <authorList>
            <person name="Wibberg D."/>
        </authorList>
    </citation>
    <scope>NUCLEOTIDE SEQUENCE [LARGE SCALE GENOMIC DNA]</scope>
    <source>
        <strain evidence="2">DG5</strain>
    </source>
</reference>
<dbReference type="PATRIC" id="fig|29343.3.peg.1293"/>
<accession>A0A078KTF1</accession>
<dbReference type="AlphaFoldDB" id="A0A078KTF1"/>
<dbReference type="KEGG" id="ccel:CCDG5_1230"/>
<name>A0A078KTF1_9FIRM</name>
<proteinExistence type="predicted"/>
<dbReference type="Proteomes" id="UP000032431">
    <property type="component" value="Chromosome I"/>
</dbReference>
<evidence type="ECO:0000313" key="2">
    <source>
        <dbReference type="Proteomes" id="UP000032431"/>
    </source>
</evidence>
<sequence length="31" mass="3502">MQKAVDTLYGCNNNTLYLNLNIEINMTVGQI</sequence>
<gene>
    <name evidence="1" type="ORF">CCDG5_1230</name>
</gene>
<evidence type="ECO:0000313" key="1">
    <source>
        <dbReference type="EMBL" id="CDZ24344.1"/>
    </source>
</evidence>
<keyword evidence="2" id="KW-1185">Reference proteome</keyword>